<evidence type="ECO:0000313" key="1">
    <source>
        <dbReference type="EMBL" id="CAG5096797.1"/>
    </source>
</evidence>
<sequence length="221" mass="25284">MCDYCNDKLIDNLKEYISLFLNQLSGILWYNLVQKRNFLRIKFSTKLSIVAKSRHWYEGFRKRHPELSIRKPQHLSISRAAVNREELQEWFKDSGKYLESKNLLNIPASRIFNCDESSILLCPDAESVLAEKGSHAVYKIVDGGKEALTVLFTYRADGTLLKFTLDSMKNEKSAVVSGFRGAGLYPFNSNAVDYDILQKTKKSKKTVDRLDNNSADENGEN</sequence>
<proteinExistence type="predicted"/>
<comment type="caution">
    <text evidence="1">The sequence shown here is derived from an EMBL/GenBank/DDBJ whole genome shotgun (WGS) entry which is preliminary data.</text>
</comment>
<evidence type="ECO:0000313" key="2">
    <source>
        <dbReference type="Proteomes" id="UP000786811"/>
    </source>
</evidence>
<reference evidence="1" key="1">
    <citation type="submission" date="2021-04" db="EMBL/GenBank/DDBJ databases">
        <authorList>
            <person name="Chebbi M.A.C M."/>
        </authorList>
    </citation>
    <scope>NUCLEOTIDE SEQUENCE</scope>
</reference>
<protein>
    <recommendedName>
        <fullName evidence="3">HTH CENPB-type domain-containing protein</fullName>
    </recommendedName>
</protein>
<gene>
    <name evidence="1" type="ORF">HICCMSTLAB_LOCUS8390</name>
</gene>
<keyword evidence="2" id="KW-1185">Reference proteome</keyword>
<dbReference type="AlphaFoldDB" id="A0A8J2HEU4"/>
<dbReference type="Proteomes" id="UP000786811">
    <property type="component" value="Unassembled WGS sequence"/>
</dbReference>
<dbReference type="EMBL" id="CAJNRD030001121">
    <property type="protein sequence ID" value="CAG5096797.1"/>
    <property type="molecule type" value="Genomic_DNA"/>
</dbReference>
<accession>A0A8J2HEU4</accession>
<name>A0A8J2HEU4_COTCN</name>
<organism evidence="1 2">
    <name type="scientific">Cotesia congregata</name>
    <name type="common">Parasitoid wasp</name>
    <name type="synonym">Apanteles congregatus</name>
    <dbReference type="NCBI Taxonomy" id="51543"/>
    <lineage>
        <taxon>Eukaryota</taxon>
        <taxon>Metazoa</taxon>
        <taxon>Ecdysozoa</taxon>
        <taxon>Arthropoda</taxon>
        <taxon>Hexapoda</taxon>
        <taxon>Insecta</taxon>
        <taxon>Pterygota</taxon>
        <taxon>Neoptera</taxon>
        <taxon>Endopterygota</taxon>
        <taxon>Hymenoptera</taxon>
        <taxon>Apocrita</taxon>
        <taxon>Ichneumonoidea</taxon>
        <taxon>Braconidae</taxon>
        <taxon>Microgastrinae</taxon>
        <taxon>Cotesia</taxon>
    </lineage>
</organism>
<evidence type="ECO:0008006" key="3">
    <source>
        <dbReference type="Google" id="ProtNLM"/>
    </source>
</evidence>
<dbReference type="OrthoDB" id="7407541at2759"/>